<dbReference type="AlphaFoldDB" id="A0A7V8NRQ0"/>
<reference evidence="2" key="1">
    <citation type="submission" date="2020-06" db="EMBL/GenBank/DDBJ databases">
        <title>Legume-microbial interactions unlock mineral nutrients during tropical forest succession.</title>
        <authorList>
            <person name="Epihov D.Z."/>
        </authorList>
    </citation>
    <scope>NUCLEOTIDE SEQUENCE [LARGE SCALE GENOMIC DNA]</scope>
    <source>
        <strain evidence="2">Pan2503</strain>
    </source>
</reference>
<evidence type="ECO:0000313" key="3">
    <source>
        <dbReference type="Proteomes" id="UP000567293"/>
    </source>
</evidence>
<dbReference type="EMBL" id="JACDQQ010001409">
    <property type="protein sequence ID" value="MBA0086231.1"/>
    <property type="molecule type" value="Genomic_DNA"/>
</dbReference>
<dbReference type="Gene3D" id="3.30.365.10">
    <property type="entry name" value="Aldehyde oxidase/xanthine dehydrogenase, molybdopterin binding domain"/>
    <property type="match status" value="1"/>
</dbReference>
<evidence type="ECO:0008006" key="4">
    <source>
        <dbReference type="Google" id="ProtNLM"/>
    </source>
</evidence>
<keyword evidence="3" id="KW-1185">Reference proteome</keyword>
<comment type="caution">
    <text evidence="2">The sequence shown here is derived from an EMBL/GenBank/DDBJ whole genome shotgun (WGS) entry which is preliminary data.</text>
</comment>
<name>A0A7V8NRQ0_9BACT</name>
<dbReference type="InterPro" id="IPR037165">
    <property type="entry name" value="AldOxase/xan_DH_Mopterin-bd_sf"/>
</dbReference>
<evidence type="ECO:0000256" key="1">
    <source>
        <dbReference type="SAM" id="MobiDB-lite"/>
    </source>
</evidence>
<dbReference type="GO" id="GO:0016491">
    <property type="term" value="F:oxidoreductase activity"/>
    <property type="evidence" value="ECO:0007669"/>
    <property type="project" value="InterPro"/>
</dbReference>
<protein>
    <recommendedName>
        <fullName evidence="4">Aldehyde oxidase/xanthine dehydrogenase second molybdopterin binding domain-containing protein</fullName>
    </recommendedName>
</protein>
<dbReference type="Proteomes" id="UP000567293">
    <property type="component" value="Unassembled WGS sequence"/>
</dbReference>
<proteinExistence type="predicted"/>
<organism evidence="2 3">
    <name type="scientific">Candidatus Acidiferrum panamense</name>
    <dbReference type="NCBI Taxonomy" id="2741543"/>
    <lineage>
        <taxon>Bacteria</taxon>
        <taxon>Pseudomonadati</taxon>
        <taxon>Acidobacteriota</taxon>
        <taxon>Terriglobia</taxon>
        <taxon>Candidatus Acidiferrales</taxon>
        <taxon>Candidatus Acidiferrum</taxon>
    </lineage>
</organism>
<evidence type="ECO:0000313" key="2">
    <source>
        <dbReference type="EMBL" id="MBA0086231.1"/>
    </source>
</evidence>
<gene>
    <name evidence="2" type="ORF">HRJ53_14690</name>
</gene>
<feature type="region of interest" description="Disordered" evidence="1">
    <location>
        <begin position="114"/>
        <end position="135"/>
    </location>
</feature>
<accession>A0A7V8NRQ0</accession>
<dbReference type="SUPFAM" id="SSF56003">
    <property type="entry name" value="Molybdenum cofactor-binding domain"/>
    <property type="match status" value="1"/>
</dbReference>
<sequence length="135" mass="14285">MAYRGNRNVVQKAPSFLEYKSPTTLEMCDIVTYLVGDGDSNGPFGAKEAGQGPQLPVPPAIANAVYDAVGVRIDEVPVTPDKVLKAIRAKAKGQEGRYGPTKFPHCDMPAPIFVPTPAEGGDGKPIERVPAAARP</sequence>